<evidence type="ECO:0000313" key="2">
    <source>
        <dbReference type="EMBL" id="MBB6553160.1"/>
    </source>
</evidence>
<feature type="transmembrane region" description="Helical" evidence="1">
    <location>
        <begin position="58"/>
        <end position="77"/>
    </location>
</feature>
<feature type="transmembrane region" description="Helical" evidence="1">
    <location>
        <begin position="167"/>
        <end position="185"/>
    </location>
</feature>
<dbReference type="Proteomes" id="UP000565579">
    <property type="component" value="Unassembled WGS sequence"/>
</dbReference>
<gene>
    <name evidence="2" type="ORF">HD593_007955</name>
</gene>
<name>A0A7X0P0T3_9ACTN</name>
<dbReference type="RefSeq" id="WP_246546945.1">
    <property type="nucleotide sequence ID" value="NZ_BAAAXY010000285.1"/>
</dbReference>
<evidence type="ECO:0008006" key="4">
    <source>
        <dbReference type="Google" id="ProtNLM"/>
    </source>
</evidence>
<reference evidence="2 3" key="1">
    <citation type="submission" date="2020-08" db="EMBL/GenBank/DDBJ databases">
        <title>Sequencing the genomes of 1000 actinobacteria strains.</title>
        <authorList>
            <person name="Klenk H.-P."/>
        </authorList>
    </citation>
    <scope>NUCLEOTIDE SEQUENCE [LARGE SCALE GENOMIC DNA]</scope>
    <source>
        <strain evidence="2 3">DSM 43768</strain>
    </source>
</reference>
<keyword evidence="1" id="KW-1133">Transmembrane helix</keyword>
<comment type="caution">
    <text evidence="2">The sequence shown here is derived from an EMBL/GenBank/DDBJ whole genome shotgun (WGS) entry which is preliminary data.</text>
</comment>
<feature type="transmembrane region" description="Helical" evidence="1">
    <location>
        <begin position="17"/>
        <end position="38"/>
    </location>
</feature>
<evidence type="ECO:0000313" key="3">
    <source>
        <dbReference type="Proteomes" id="UP000565579"/>
    </source>
</evidence>
<proteinExistence type="predicted"/>
<keyword evidence="1" id="KW-0472">Membrane</keyword>
<dbReference type="EMBL" id="JACHMI010000001">
    <property type="protein sequence ID" value="MBB6553160.1"/>
    <property type="molecule type" value="Genomic_DNA"/>
</dbReference>
<keyword evidence="1" id="KW-0812">Transmembrane</keyword>
<feature type="transmembrane region" description="Helical" evidence="1">
    <location>
        <begin position="191"/>
        <end position="210"/>
    </location>
</feature>
<dbReference type="AlphaFoldDB" id="A0A7X0P0T3"/>
<feature type="transmembrane region" description="Helical" evidence="1">
    <location>
        <begin position="89"/>
        <end position="106"/>
    </location>
</feature>
<keyword evidence="3" id="KW-1185">Reference proteome</keyword>
<accession>A0A7X0P0T3</accession>
<feature type="transmembrane region" description="Helical" evidence="1">
    <location>
        <begin position="139"/>
        <end position="160"/>
    </location>
</feature>
<organism evidence="2 3">
    <name type="scientific">Nonomuraea rubra</name>
    <dbReference type="NCBI Taxonomy" id="46180"/>
    <lineage>
        <taxon>Bacteria</taxon>
        <taxon>Bacillati</taxon>
        <taxon>Actinomycetota</taxon>
        <taxon>Actinomycetes</taxon>
        <taxon>Streptosporangiales</taxon>
        <taxon>Streptosporangiaceae</taxon>
        <taxon>Nonomuraea</taxon>
    </lineage>
</organism>
<sequence length="217" mass="22117">MTTVDTPSVTSGFTRTAMVACAVAAPLLIALSLLLTPFQATLEGEAYIRAFTARLDAYALPSWLSLLSFAALIPGLLAVSRVARSGRPVLGLAGMILAFILVLPSVDTDDVIYAAARAGLDAATTNRLVVELGEGLPTAVAGLGFFPALLGLVLLGVAALSSAAPRWAAITLIVAPFLIPVAWFAQLSNAAAAAAWIILAAGLGGVSLALPQPRDKA</sequence>
<evidence type="ECO:0000256" key="1">
    <source>
        <dbReference type="SAM" id="Phobius"/>
    </source>
</evidence>
<protein>
    <recommendedName>
        <fullName evidence="4">DUF4386 family protein</fullName>
    </recommendedName>
</protein>